<keyword evidence="3" id="KW-1185">Reference proteome</keyword>
<dbReference type="EMBL" id="CP022310">
    <property type="protein sequence ID" value="QDI68788.1"/>
    <property type="molecule type" value="Genomic_DNA"/>
</dbReference>
<proteinExistence type="predicted"/>
<dbReference type="Proteomes" id="UP000316215">
    <property type="component" value="Chromosome"/>
</dbReference>
<gene>
    <name evidence="2" type="ORF">CD934_08895</name>
</gene>
<feature type="region of interest" description="Disordered" evidence="1">
    <location>
        <begin position="126"/>
        <end position="154"/>
    </location>
</feature>
<reference evidence="2 3" key="1">
    <citation type="submission" date="2017-07" db="EMBL/GenBank/DDBJ databases">
        <title>The Complete Genome of Streptomyces asterosporus-ZSY.</title>
        <authorList>
            <person name="Zhang S."/>
        </authorList>
    </citation>
    <scope>NUCLEOTIDE SEQUENCE [LARGE SCALE GENOMIC DNA]</scope>
    <source>
        <strain evidence="2 3">DSM 41452</strain>
    </source>
</reference>
<dbReference type="AlphaFoldDB" id="A0A514JPR7"/>
<evidence type="ECO:0000313" key="2">
    <source>
        <dbReference type="EMBL" id="QDI68788.1"/>
    </source>
</evidence>
<protein>
    <submittedName>
        <fullName evidence="2">Uncharacterized protein</fullName>
    </submittedName>
</protein>
<accession>A0A514JPR7</accession>
<dbReference type="KEGG" id="sast:CD934_08895"/>
<feature type="compositionally biased region" description="Basic and acidic residues" evidence="1">
    <location>
        <begin position="139"/>
        <end position="154"/>
    </location>
</feature>
<organism evidence="2 3">
    <name type="scientific">Streptomyces calvus</name>
    <dbReference type="NCBI Taxonomy" id="67282"/>
    <lineage>
        <taxon>Bacteria</taxon>
        <taxon>Bacillati</taxon>
        <taxon>Actinomycetota</taxon>
        <taxon>Actinomycetes</taxon>
        <taxon>Kitasatosporales</taxon>
        <taxon>Streptomycetaceae</taxon>
        <taxon>Streptomyces</taxon>
    </lineage>
</organism>
<name>A0A514JPR7_9ACTN</name>
<evidence type="ECO:0000256" key="1">
    <source>
        <dbReference type="SAM" id="MobiDB-lite"/>
    </source>
</evidence>
<evidence type="ECO:0000313" key="3">
    <source>
        <dbReference type="Proteomes" id="UP000316215"/>
    </source>
</evidence>
<dbReference type="RefSeq" id="WP_142231746.1">
    <property type="nucleotide sequence ID" value="NZ_CP022310.1"/>
</dbReference>
<sequence>MATAKAFRPEFKTRDGKRVSFGANYTHDTKAKRRAGLTKAGRPKVESVGAGTVVRRPRRWLPWAVFGVNSAVLGGTWAVAELGPAVGGLVIGGMLWAGYRVARWTAGEWAYFATKARQIRGGQQVAEFASEGLPPRAHTPGDKVSRPKPASHEP</sequence>